<comment type="caution">
    <text evidence="1">The sequence shown here is derived from an EMBL/GenBank/DDBJ whole genome shotgun (WGS) entry which is preliminary data.</text>
</comment>
<evidence type="ECO:0000313" key="2">
    <source>
        <dbReference type="Proteomes" id="UP000613580"/>
    </source>
</evidence>
<evidence type="ECO:0008006" key="3">
    <source>
        <dbReference type="Google" id="ProtNLM"/>
    </source>
</evidence>
<sequence>MFGRNRHALQLPERLAPAGRDERRRQEGLMPVGPLLVLTRRRRPRSLPLESSSTGFLSHRAPNLDPDQLMMFFDLNDHVVGEILVVCDICSVLSFTRLNRYYRGLALTKQLWIRLLRRLQAEDFLDACISLQELEESSTAALIDEVKRIVLGPQSWSPSGGPPFIRRTIRVQVEEDISEPSVWLIAGGRYALLNAWGIEGRTQRLYNVLTGQRIAAFEPEGDPSFLVDVNIPEGGDAAYVITLRYQDWTETLLMKVQRVDLRTSNIRDLWTLELPDSLAIDINTGALALSGDIITLTYDTESTFKCALLVFNWRTNEYSAIRVEAPNINIAFLPGFICTSHTTLSGSDDHLLSLYTLSSFEWYPTATLADSDTDAMPPPPYTSKRFSMRTGAISLTAHRDPLRSGCYKLMLYLCPSPIAARELRLSPELPVSDSEYETITRVPSATLFSYRFSLDKSYAASPPSHLQPLSASPAALIYNKDLIISYAGYAYNTTEAVDVLYARHGSAPPLSSEESGRIVLSGMNCATEISSYGSGHAQFDEDTKVVTISYYR</sequence>
<protein>
    <recommendedName>
        <fullName evidence="3">F-box domain-containing protein</fullName>
    </recommendedName>
</protein>
<reference evidence="1" key="1">
    <citation type="submission" date="2020-05" db="EMBL/GenBank/DDBJ databases">
        <title>Mycena genomes resolve the evolution of fungal bioluminescence.</title>
        <authorList>
            <person name="Tsai I.J."/>
        </authorList>
    </citation>
    <scope>NUCLEOTIDE SEQUENCE</scope>
    <source>
        <strain evidence="1">110903Hualien_Pintung</strain>
    </source>
</reference>
<keyword evidence="2" id="KW-1185">Reference proteome</keyword>
<accession>A0A8H6WLJ4</accession>
<organism evidence="1 2">
    <name type="scientific">Mycena chlorophos</name>
    <name type="common">Agaric fungus</name>
    <name type="synonym">Agaricus chlorophos</name>
    <dbReference type="NCBI Taxonomy" id="658473"/>
    <lineage>
        <taxon>Eukaryota</taxon>
        <taxon>Fungi</taxon>
        <taxon>Dikarya</taxon>
        <taxon>Basidiomycota</taxon>
        <taxon>Agaricomycotina</taxon>
        <taxon>Agaricomycetes</taxon>
        <taxon>Agaricomycetidae</taxon>
        <taxon>Agaricales</taxon>
        <taxon>Marasmiineae</taxon>
        <taxon>Mycenaceae</taxon>
        <taxon>Mycena</taxon>
    </lineage>
</organism>
<dbReference type="Proteomes" id="UP000613580">
    <property type="component" value="Unassembled WGS sequence"/>
</dbReference>
<proteinExistence type="predicted"/>
<dbReference type="EMBL" id="JACAZE010000003">
    <property type="protein sequence ID" value="KAF7319173.1"/>
    <property type="molecule type" value="Genomic_DNA"/>
</dbReference>
<dbReference type="OrthoDB" id="3061096at2759"/>
<gene>
    <name evidence="1" type="ORF">HMN09_00253800</name>
</gene>
<dbReference type="AlphaFoldDB" id="A0A8H6WLJ4"/>
<name>A0A8H6WLJ4_MYCCL</name>
<evidence type="ECO:0000313" key="1">
    <source>
        <dbReference type="EMBL" id="KAF7319173.1"/>
    </source>
</evidence>